<dbReference type="SUPFAM" id="SSF53098">
    <property type="entry name" value="Ribonuclease H-like"/>
    <property type="match status" value="1"/>
</dbReference>
<dbReference type="Gene3D" id="3.30.420.10">
    <property type="entry name" value="Ribonuclease H-like superfamily/Ribonuclease H"/>
    <property type="match status" value="1"/>
</dbReference>
<dbReference type="InterPro" id="IPR052560">
    <property type="entry name" value="RdDP_mobile_element"/>
</dbReference>
<dbReference type="InterPro" id="IPR043502">
    <property type="entry name" value="DNA/RNA_pol_sf"/>
</dbReference>
<dbReference type="InterPro" id="IPR000477">
    <property type="entry name" value="RT_dom"/>
</dbReference>
<dbReference type="CDD" id="cd09276">
    <property type="entry name" value="Rnase_HI_RT_non_LTR"/>
    <property type="match status" value="1"/>
</dbReference>
<reference evidence="3" key="1">
    <citation type="submission" date="2015-12" db="EMBL/GenBank/DDBJ databases">
        <title>De novo transcriptome assembly of four potential Pierce s Disease insect vectors from Arizona vineyards.</title>
        <authorList>
            <person name="Tassone E.E."/>
        </authorList>
    </citation>
    <scope>NUCLEOTIDE SEQUENCE</scope>
</reference>
<dbReference type="PANTHER" id="PTHR36688:SF2">
    <property type="entry name" value="ENDONUCLEASE_EXONUCLEASE_PHOSPHATASE DOMAIN-CONTAINING PROTEIN"/>
    <property type="match status" value="1"/>
</dbReference>
<gene>
    <name evidence="3" type="ORF">g.31584</name>
</gene>
<dbReference type="InterPro" id="IPR036397">
    <property type="entry name" value="RNaseH_sf"/>
</dbReference>
<dbReference type="Pfam" id="PF00078">
    <property type="entry name" value="RVT_1"/>
    <property type="match status" value="1"/>
</dbReference>
<name>A0A1B6C2K7_9HEMI</name>
<feature type="domain" description="Reverse transcriptase" evidence="1">
    <location>
        <begin position="511"/>
        <end position="777"/>
    </location>
</feature>
<organism evidence="3">
    <name type="scientific">Clastoptera arizonana</name>
    <name type="common">Arizona spittle bug</name>
    <dbReference type="NCBI Taxonomy" id="38151"/>
    <lineage>
        <taxon>Eukaryota</taxon>
        <taxon>Metazoa</taxon>
        <taxon>Ecdysozoa</taxon>
        <taxon>Arthropoda</taxon>
        <taxon>Hexapoda</taxon>
        <taxon>Insecta</taxon>
        <taxon>Pterygota</taxon>
        <taxon>Neoptera</taxon>
        <taxon>Paraneoptera</taxon>
        <taxon>Hemiptera</taxon>
        <taxon>Auchenorrhyncha</taxon>
        <taxon>Cercopoidea</taxon>
        <taxon>Clastopteridae</taxon>
        <taxon>Clastoptera</taxon>
    </lineage>
</organism>
<dbReference type="InterPro" id="IPR036691">
    <property type="entry name" value="Endo/exonu/phosph_ase_sf"/>
</dbReference>
<dbReference type="InterPro" id="IPR005135">
    <property type="entry name" value="Endo/exonuclease/phosphatase"/>
</dbReference>
<protein>
    <submittedName>
        <fullName evidence="3">Uncharacterized protein</fullName>
    </submittedName>
</protein>
<feature type="domain" description="RNase H type-1" evidence="2">
    <location>
        <begin position="988"/>
        <end position="1122"/>
    </location>
</feature>
<dbReference type="AlphaFoldDB" id="A0A1B6C2K7"/>
<dbReference type="Pfam" id="PF14529">
    <property type="entry name" value="Exo_endo_phos_2"/>
    <property type="match status" value="1"/>
</dbReference>
<dbReference type="Gene3D" id="3.60.10.10">
    <property type="entry name" value="Endonuclease/exonuclease/phosphatase"/>
    <property type="match status" value="1"/>
</dbReference>
<dbReference type="GO" id="GO:0042575">
    <property type="term" value="C:DNA polymerase complex"/>
    <property type="evidence" value="ECO:0007669"/>
    <property type="project" value="UniProtKB-ARBA"/>
</dbReference>
<accession>A0A1B6C2K7</accession>
<evidence type="ECO:0000259" key="1">
    <source>
        <dbReference type="PROSITE" id="PS50878"/>
    </source>
</evidence>
<dbReference type="InterPro" id="IPR002156">
    <property type="entry name" value="RNaseH_domain"/>
</dbReference>
<dbReference type="Pfam" id="PF00075">
    <property type="entry name" value="RNase_H"/>
    <property type="match status" value="1"/>
</dbReference>
<proteinExistence type="predicted"/>
<dbReference type="CDD" id="cd01650">
    <property type="entry name" value="RT_nLTR_like"/>
    <property type="match status" value="1"/>
</dbReference>
<sequence>MFIKLNNSRIKMDLSQNNVDNNSCKENLKIIQWNARSISSKEAELIKNKHLTDIFVISETWLNRNSRNFRIKEFRLKGFDIIREDRTDKQRGGVAILVNNKLKYNIIKVNNNCNLKLEVCAIKVYLKNEEVTICSCYKPPAINISPIEWSIFFNQFNGKFLIGGDFNAHHESWGDLNNCSQGNSLISGIDINKIILLNNNAATHIDPSGKETAIDLTFVDADSALSYNWSVFKDTWGSDHFPILIKYNVPVTVNNNTFISSRIYNNKTDWEKFTKEVDIKLEAKNSTFSDQDSNALELYSIFTSIIKKALELTTPIRNKNAKNYINGKPAESKCPPSCPWWNETCDKLIRMRLTAFLKFKNSKTTDNYIEYKKICAKTKIELRKIKKASIVKFCESIDKDSNPTYIWNTIKKFKNRWNVADNQHEYSPEKIENAKILINELCPSWVKEGVPDLLSNISDPFLDGEFSELELEIALQNIKIKSSPGKDGIDYRIISALSSNAKKFLLIVFNKIYRDQLFPTEWTEILVHLIPKPSSNKLRPISLTSCLCKLFERIISFRLTWWCEYNNKLPSSQFGFRKSKSCQDNISIFHSEIIKAFKERKVTAAMFIDIKGAYNEVIPNILIEKLKRIGLSGNILFFIYKLVSYRHLFFRYGDLNISYCTYRGVTQGGVLSPHLYSIYQGDLHGVSDNNCKIIQYADDVAFYITKKTTNDALTLLEEKAYICKNLLSQLGLELSLDKTKLMVFSKDTNLTKRNLKINIDGHQISNCKTVKFLGINFHTNLNWTTHLKEIIVKCENPIRTISCLRRTWWGADPAMLLNLYKSLVQSRLEYGSFIFNDLSNKQIEEIIKIQVKGLRAALGYMMSTPNNVILAEAKVIPIHIRQKYLSFNFLSRVLSNESHPLPSILEEISEIDDSPTGNLIRNSSPLVESYRIVARISHLLPSDLRPINFTYEYDSLLFRPSVYFNEGLKIQKTTNSNSAFQKIFSETLRTNFCLFTDGSKMNAEFGGFAVFTNNLNKKHYKFRSPKYTSIYSLEAMAILEALNIIEKSNSTKFSIFSDSMSVLKSLEITSKVNKESHLILEIKQKLKILQSLGKNVDLYWIPAHCNILENEEVDKLAKDSIRNGIDTQISTPIKDFKSFWKEKTLVNFHNWCLESANTKGKYYFTNFYSNKKKPWFDKLKLNRRTIVIINRIRSGHTSAKKHLFRFNITEDPNCSCGFEESVEHIIWQCDKFNAQRKLFLKELNKYIGPSPYTTELIINSTNNNVFNSFIKYIDSLDIFV</sequence>
<evidence type="ECO:0000313" key="3">
    <source>
        <dbReference type="EMBL" id="JAS07742.1"/>
    </source>
</evidence>
<dbReference type="GO" id="GO:0004523">
    <property type="term" value="F:RNA-DNA hybrid ribonuclease activity"/>
    <property type="evidence" value="ECO:0007669"/>
    <property type="project" value="InterPro"/>
</dbReference>
<dbReference type="GO" id="GO:0071897">
    <property type="term" value="P:DNA biosynthetic process"/>
    <property type="evidence" value="ECO:0007669"/>
    <property type="project" value="UniProtKB-ARBA"/>
</dbReference>
<dbReference type="PANTHER" id="PTHR36688">
    <property type="entry name" value="ENDO/EXONUCLEASE/PHOSPHATASE DOMAIN-CONTAINING PROTEIN"/>
    <property type="match status" value="1"/>
</dbReference>
<dbReference type="SUPFAM" id="SSF56219">
    <property type="entry name" value="DNase I-like"/>
    <property type="match status" value="1"/>
</dbReference>
<dbReference type="SUPFAM" id="SSF56672">
    <property type="entry name" value="DNA/RNA polymerases"/>
    <property type="match status" value="1"/>
</dbReference>
<dbReference type="PROSITE" id="PS50878">
    <property type="entry name" value="RT_POL"/>
    <property type="match status" value="1"/>
</dbReference>
<dbReference type="EMBL" id="GEDC01029556">
    <property type="protein sequence ID" value="JAS07742.1"/>
    <property type="molecule type" value="Transcribed_RNA"/>
</dbReference>
<dbReference type="GO" id="GO:0003676">
    <property type="term" value="F:nucleic acid binding"/>
    <property type="evidence" value="ECO:0007669"/>
    <property type="project" value="InterPro"/>
</dbReference>
<dbReference type="InterPro" id="IPR012337">
    <property type="entry name" value="RNaseH-like_sf"/>
</dbReference>
<dbReference type="PROSITE" id="PS50879">
    <property type="entry name" value="RNASE_H_1"/>
    <property type="match status" value="1"/>
</dbReference>
<evidence type="ECO:0000259" key="2">
    <source>
        <dbReference type="PROSITE" id="PS50879"/>
    </source>
</evidence>